<dbReference type="RefSeq" id="WP_249749396.1">
    <property type="nucleotide sequence ID" value="NZ_CP097298.1"/>
</dbReference>
<dbReference type="InterPro" id="IPR045936">
    <property type="entry name" value="DUF6356"/>
</dbReference>
<dbReference type="Proteomes" id="UP001055429">
    <property type="component" value="Chromosome"/>
</dbReference>
<keyword evidence="1" id="KW-0472">Membrane</keyword>
<organism evidence="2 3">
    <name type="scientific">Brevundimonas albigilva</name>
    <dbReference type="NCBI Taxonomy" id="1312364"/>
    <lineage>
        <taxon>Bacteria</taxon>
        <taxon>Pseudomonadati</taxon>
        <taxon>Pseudomonadota</taxon>
        <taxon>Alphaproteobacteria</taxon>
        <taxon>Caulobacterales</taxon>
        <taxon>Caulobacteraceae</taxon>
        <taxon>Brevundimonas</taxon>
    </lineage>
</organism>
<accession>A0ABY4SJM0</accession>
<name>A0ABY4SJM0_9CAUL</name>
<dbReference type="Pfam" id="PF19883">
    <property type="entry name" value="DUF6356"/>
    <property type="match status" value="1"/>
</dbReference>
<feature type="transmembrane region" description="Helical" evidence="1">
    <location>
        <begin position="24"/>
        <end position="48"/>
    </location>
</feature>
<evidence type="ECO:0000313" key="2">
    <source>
        <dbReference type="EMBL" id="URI14978.1"/>
    </source>
</evidence>
<proteinExistence type="predicted"/>
<keyword evidence="1" id="KW-0812">Transmembrane</keyword>
<sequence>MLKSFFLSHPRACGESYAAHARVALGVSATLFGAAFAALVHAVAPALFKTTASRTVIRLYPVMAARNVQARDEATAPD</sequence>
<protein>
    <submittedName>
        <fullName evidence="2">DUF6356 family protein</fullName>
    </submittedName>
</protein>
<evidence type="ECO:0000313" key="3">
    <source>
        <dbReference type="Proteomes" id="UP001055429"/>
    </source>
</evidence>
<reference evidence="2" key="1">
    <citation type="submission" date="2022-05" db="EMBL/GenBank/DDBJ databases">
        <title>Brevundimonas albigilva TT17 genome sequence.</title>
        <authorList>
            <person name="Lee K."/>
            <person name="Son H."/>
        </authorList>
    </citation>
    <scope>NUCLEOTIDE SEQUENCE</scope>
    <source>
        <strain evidence="2">TT17</strain>
    </source>
</reference>
<evidence type="ECO:0000256" key="1">
    <source>
        <dbReference type="SAM" id="Phobius"/>
    </source>
</evidence>
<keyword evidence="1" id="KW-1133">Transmembrane helix</keyword>
<keyword evidence="3" id="KW-1185">Reference proteome</keyword>
<gene>
    <name evidence="2" type="ORF">M8231_14420</name>
</gene>
<dbReference type="EMBL" id="CP097649">
    <property type="protein sequence ID" value="URI14978.1"/>
    <property type="molecule type" value="Genomic_DNA"/>
</dbReference>